<dbReference type="Proteomes" id="UP001152320">
    <property type="component" value="Chromosome 22"/>
</dbReference>
<evidence type="ECO:0008006" key="3">
    <source>
        <dbReference type="Google" id="ProtNLM"/>
    </source>
</evidence>
<dbReference type="SUPFAM" id="SSF50630">
    <property type="entry name" value="Acid proteases"/>
    <property type="match status" value="1"/>
</dbReference>
<keyword evidence="2" id="KW-1185">Reference proteome</keyword>
<gene>
    <name evidence="1" type="ORF">HOLleu_39693</name>
</gene>
<proteinExistence type="predicted"/>
<dbReference type="Gene3D" id="2.40.70.10">
    <property type="entry name" value="Acid Proteases"/>
    <property type="match status" value="1"/>
</dbReference>
<dbReference type="AlphaFoldDB" id="A0A9Q0YH93"/>
<dbReference type="OrthoDB" id="6161333at2759"/>
<dbReference type="InterPro" id="IPR021109">
    <property type="entry name" value="Peptidase_aspartic_dom_sf"/>
</dbReference>
<accession>A0A9Q0YH93</accession>
<organism evidence="1 2">
    <name type="scientific">Holothuria leucospilota</name>
    <name type="common">Black long sea cucumber</name>
    <name type="synonym">Mertensiothuria leucospilota</name>
    <dbReference type="NCBI Taxonomy" id="206669"/>
    <lineage>
        <taxon>Eukaryota</taxon>
        <taxon>Metazoa</taxon>
        <taxon>Echinodermata</taxon>
        <taxon>Eleutherozoa</taxon>
        <taxon>Echinozoa</taxon>
        <taxon>Holothuroidea</taxon>
        <taxon>Aspidochirotacea</taxon>
        <taxon>Aspidochirotida</taxon>
        <taxon>Holothuriidae</taxon>
        <taxon>Holothuria</taxon>
    </lineage>
</organism>
<name>A0A9Q0YH93_HOLLE</name>
<comment type="caution">
    <text evidence="1">The sequence shown here is derived from an EMBL/GenBank/DDBJ whole genome shotgun (WGS) entry which is preliminary data.</text>
</comment>
<evidence type="ECO:0000313" key="1">
    <source>
        <dbReference type="EMBL" id="KAJ8020172.1"/>
    </source>
</evidence>
<reference evidence="1" key="1">
    <citation type="submission" date="2021-10" db="EMBL/GenBank/DDBJ databases">
        <title>Tropical sea cucumber genome reveals ecological adaptation and Cuvierian tubules defense mechanism.</title>
        <authorList>
            <person name="Chen T."/>
        </authorList>
    </citation>
    <scope>NUCLEOTIDE SEQUENCE</scope>
    <source>
        <strain evidence="1">Nanhai2018</strain>
        <tissue evidence="1">Muscle</tissue>
    </source>
</reference>
<evidence type="ECO:0000313" key="2">
    <source>
        <dbReference type="Proteomes" id="UP001152320"/>
    </source>
</evidence>
<protein>
    <recommendedName>
        <fullName evidence="3">Peptidase A2 domain-containing protein</fullName>
    </recommendedName>
</protein>
<dbReference type="EMBL" id="JAIZAY010000022">
    <property type="protein sequence ID" value="KAJ8020172.1"/>
    <property type="molecule type" value="Genomic_DNA"/>
</dbReference>
<sequence length="98" mass="11074">MVKEQKPPADNWHIDLPINDTLVKLKLDTGADCNILSKSIYNALSEERLKHSKTKLVSYTRHGVTMLGKQQLLVLHGDKYHILEFQIVEADLVPVVGL</sequence>